<feature type="active site" description="Proton acceptor" evidence="6">
    <location>
        <position position="173"/>
    </location>
</feature>
<dbReference type="PANTHER" id="PTHR43808">
    <property type="entry name" value="ACETYLORNITHINE DEACETYLASE"/>
    <property type="match status" value="1"/>
</dbReference>
<dbReference type="NCBIfam" id="NF004788">
    <property type="entry name" value="PRK06133.1"/>
    <property type="match status" value="1"/>
</dbReference>
<reference evidence="9 10" key="1">
    <citation type="journal article" date="2015" name="Genome Announc.">
        <title>Complete Genome Sequence of Pseudoxanthomonas suwonensis Strain J1, a Cellulose-Degrading Bacterium Isolated from Leaf- and Wood-Enriched Soil.</title>
        <authorList>
            <person name="Hou L."/>
            <person name="Jiang J."/>
            <person name="Xu Z."/>
            <person name="Zhou Y."/>
            <person name="Leung F.C."/>
        </authorList>
    </citation>
    <scope>NUCLEOTIDE SEQUENCE [LARGE SCALE GENOMIC DNA]</scope>
    <source>
        <strain evidence="9 10">J1</strain>
    </source>
</reference>
<keyword evidence="10" id="KW-1185">Reference proteome</keyword>
<dbReference type="GO" id="GO:0046872">
    <property type="term" value="F:metal ion binding"/>
    <property type="evidence" value="ECO:0007669"/>
    <property type="project" value="UniProtKB-KW"/>
</dbReference>
<proteinExistence type="predicted"/>
<keyword evidence="2" id="KW-0479">Metal-binding</keyword>
<feature type="domain" description="Peptidase M20 dimerisation" evidence="8">
    <location>
        <begin position="217"/>
        <end position="309"/>
    </location>
</feature>
<dbReference type="Proteomes" id="UP000033067">
    <property type="component" value="Chromosome"/>
</dbReference>
<organism evidence="9 10">
    <name type="scientific">Pseudoxanthomonas suwonensis</name>
    <dbReference type="NCBI Taxonomy" id="314722"/>
    <lineage>
        <taxon>Bacteria</taxon>
        <taxon>Pseudomonadati</taxon>
        <taxon>Pseudomonadota</taxon>
        <taxon>Gammaproteobacteria</taxon>
        <taxon>Lysobacterales</taxon>
        <taxon>Lysobacteraceae</taxon>
        <taxon>Pseudoxanthomonas</taxon>
    </lineage>
</organism>
<evidence type="ECO:0000313" key="10">
    <source>
        <dbReference type="Proteomes" id="UP000033067"/>
    </source>
</evidence>
<gene>
    <name evidence="9" type="ORF">WQ53_10445</name>
</gene>
<sequence>MNAATLVRTCLLAGLAIAFAPPAAAADVALLAAARAQEPVVIQSLQDMVAIESGSDDAEGLAALARYLEVRLQALGARTERVPGATGKPPGLVKGTFQGRGKARIGLIAHMDTVYRRGILQSEPYRRDGNRLYGPGIADAKGGIAVILHALELLKARGWDDYAELVVLFNADEEVGSAESGEIIAALGERADVVLSFEPTAAKAVAGSEGVLLKAAGTAQARLRVEGRAAHAGAAPEQGRNALLELSHQLVRTRDVAATVPGAQMNWTTASAGTVRNQIPDHAEAGADVRFLQADAPERLLAALQDTVSRGQLVPDTRSTVTLEVARPMYVAGDKGMALARLAQSIYAELDGRPLLLIPETSGGTDAGFAGRPDHAAVLESLGLAGWGYHARDEYIEVDSIVPRLYLAARMLVELGRQASQDPAR</sequence>
<dbReference type="CDD" id="cd03885">
    <property type="entry name" value="M20_CPDG2"/>
    <property type="match status" value="1"/>
</dbReference>
<dbReference type="SUPFAM" id="SSF55031">
    <property type="entry name" value="Bacterial exopeptidase dimerisation domain"/>
    <property type="match status" value="1"/>
</dbReference>
<evidence type="ECO:0000256" key="5">
    <source>
        <dbReference type="ARBA" id="ARBA00023285"/>
    </source>
</evidence>
<dbReference type="InterPro" id="IPR017150">
    <property type="entry name" value="Pept_M20_glutamate_carboxypep"/>
</dbReference>
<evidence type="ECO:0000256" key="2">
    <source>
        <dbReference type="ARBA" id="ARBA00022723"/>
    </source>
</evidence>
<dbReference type="PROSITE" id="PS00758">
    <property type="entry name" value="ARGE_DAPE_CPG2_1"/>
    <property type="match status" value="1"/>
</dbReference>
<keyword evidence="5" id="KW-0170">Cobalt</keyword>
<name>A0A0E3Z2Z0_9GAMM</name>
<dbReference type="PATRIC" id="fig|314722.6.peg.2252"/>
<dbReference type="AlphaFoldDB" id="A0A0E3Z2Z0"/>
<evidence type="ECO:0000256" key="6">
    <source>
        <dbReference type="PIRSR" id="PIRSR037238-1"/>
    </source>
</evidence>
<dbReference type="Pfam" id="PF07687">
    <property type="entry name" value="M20_dimer"/>
    <property type="match status" value="1"/>
</dbReference>
<dbReference type="InterPro" id="IPR011650">
    <property type="entry name" value="Peptidase_M20_dimer"/>
</dbReference>
<dbReference type="InterPro" id="IPR050072">
    <property type="entry name" value="Peptidase_M20A"/>
</dbReference>
<dbReference type="PANTHER" id="PTHR43808:SF10">
    <property type="entry name" value="BLL3749 PROTEIN"/>
    <property type="match status" value="1"/>
</dbReference>
<accession>A0A0E3Z2Z0</accession>
<dbReference type="InterPro" id="IPR036264">
    <property type="entry name" value="Bact_exopeptidase_dim_dom"/>
</dbReference>
<evidence type="ECO:0000256" key="1">
    <source>
        <dbReference type="ARBA" id="ARBA00001947"/>
    </source>
</evidence>
<evidence type="ECO:0000259" key="8">
    <source>
        <dbReference type="Pfam" id="PF07687"/>
    </source>
</evidence>
<dbReference type="Pfam" id="PF01546">
    <property type="entry name" value="Peptidase_M20"/>
    <property type="match status" value="1"/>
</dbReference>
<dbReference type="PROSITE" id="PS00759">
    <property type="entry name" value="ARGE_DAPE_CPG2_2"/>
    <property type="match status" value="1"/>
</dbReference>
<keyword evidence="7" id="KW-0732">Signal</keyword>
<comment type="cofactor">
    <cofactor evidence="1">
        <name>Zn(2+)</name>
        <dbReference type="ChEBI" id="CHEBI:29105"/>
    </cofactor>
</comment>
<dbReference type="KEGG" id="psuw:WQ53_10445"/>
<feature type="active site" evidence="6">
    <location>
        <position position="112"/>
    </location>
</feature>
<dbReference type="Gene3D" id="3.40.630.10">
    <property type="entry name" value="Zn peptidases"/>
    <property type="match status" value="1"/>
</dbReference>
<protein>
    <submittedName>
        <fullName evidence="9">Peptidase M20</fullName>
    </submittedName>
</protein>
<dbReference type="SUPFAM" id="SSF53187">
    <property type="entry name" value="Zn-dependent exopeptidases"/>
    <property type="match status" value="1"/>
</dbReference>
<dbReference type="RefSeq" id="WP_052632101.1">
    <property type="nucleotide sequence ID" value="NZ_CP011144.1"/>
</dbReference>
<dbReference type="PIRSF" id="PIRSF037238">
    <property type="entry name" value="Carboxypeptidase_G2"/>
    <property type="match status" value="1"/>
</dbReference>
<evidence type="ECO:0000313" key="9">
    <source>
        <dbReference type="EMBL" id="AKC87102.1"/>
    </source>
</evidence>
<feature type="chain" id="PRO_5002416482" evidence="7">
    <location>
        <begin position="26"/>
        <end position="425"/>
    </location>
</feature>
<dbReference type="GO" id="GO:0016787">
    <property type="term" value="F:hydrolase activity"/>
    <property type="evidence" value="ECO:0007669"/>
    <property type="project" value="UniProtKB-KW"/>
</dbReference>
<dbReference type="OrthoDB" id="9776600at2"/>
<evidence type="ECO:0000256" key="4">
    <source>
        <dbReference type="ARBA" id="ARBA00022833"/>
    </source>
</evidence>
<dbReference type="InterPro" id="IPR002933">
    <property type="entry name" value="Peptidase_M20"/>
</dbReference>
<dbReference type="EMBL" id="CP011144">
    <property type="protein sequence ID" value="AKC87102.1"/>
    <property type="molecule type" value="Genomic_DNA"/>
</dbReference>
<evidence type="ECO:0000256" key="7">
    <source>
        <dbReference type="SAM" id="SignalP"/>
    </source>
</evidence>
<feature type="signal peptide" evidence="7">
    <location>
        <begin position="1"/>
        <end position="25"/>
    </location>
</feature>
<dbReference type="InterPro" id="IPR001261">
    <property type="entry name" value="ArgE/DapE_CS"/>
</dbReference>
<dbReference type="Gene3D" id="3.30.70.360">
    <property type="match status" value="1"/>
</dbReference>
<evidence type="ECO:0000256" key="3">
    <source>
        <dbReference type="ARBA" id="ARBA00022801"/>
    </source>
</evidence>
<keyword evidence="3" id="KW-0378">Hydrolase</keyword>
<keyword evidence="4" id="KW-0862">Zinc</keyword>